<protein>
    <recommendedName>
        <fullName evidence="8">RNA polymerase sigma-70 domain-containing protein</fullName>
    </recommendedName>
</protein>
<keyword evidence="2" id="KW-0805">Transcription regulation</keyword>
<dbReference type="Gene3D" id="1.10.601.10">
    <property type="entry name" value="RNA Polymerase Primary Sigma Factor"/>
    <property type="match status" value="1"/>
</dbReference>
<dbReference type="GO" id="GO:0016987">
    <property type="term" value="F:sigma factor activity"/>
    <property type="evidence" value="ECO:0007669"/>
    <property type="project" value="UniProtKB-KW"/>
</dbReference>
<dbReference type="InterPro" id="IPR013325">
    <property type="entry name" value="RNA_pol_sigma_r2"/>
</dbReference>
<gene>
    <name evidence="9" type="ORF">JKP88DRAFT_351097</name>
</gene>
<dbReference type="Pfam" id="PF04545">
    <property type="entry name" value="Sigma70_r4"/>
    <property type="match status" value="1"/>
</dbReference>
<evidence type="ECO:0000313" key="10">
    <source>
        <dbReference type="Proteomes" id="UP000664859"/>
    </source>
</evidence>
<keyword evidence="4" id="KW-0238">DNA-binding</keyword>
<feature type="domain" description="RNA polymerase sigma-70" evidence="8">
    <location>
        <begin position="159"/>
        <end position="172"/>
    </location>
</feature>
<comment type="similarity">
    <text evidence="1">Belongs to the sigma-70 factor family.</text>
</comment>
<keyword evidence="7" id="KW-0732">Signal</keyword>
<comment type="caution">
    <text evidence="9">The sequence shown here is derived from an EMBL/GenBank/DDBJ whole genome shotgun (WGS) entry which is preliminary data.</text>
</comment>
<dbReference type="InterPro" id="IPR007630">
    <property type="entry name" value="RNA_pol_sigma70_r4"/>
</dbReference>
<feature type="compositionally biased region" description="Gly residues" evidence="6">
    <location>
        <begin position="433"/>
        <end position="442"/>
    </location>
</feature>
<dbReference type="InterPro" id="IPR007627">
    <property type="entry name" value="RNA_pol_sigma70_r2"/>
</dbReference>
<sequence length="529" mass="56630">MHLPSKGVVCCTLGLVAAVDAFTPIPPSRTHRYSLTDVPTLDINVMDPYTGASGVHFQEVSDLLSKEDEVALARLIQQRTLWDTVRCSLASELQREPTTSEWAASCGRGGSWLDEEEFSRAVRDGDAAKAALISANLRLVIYVARRHKAQLGSRLPLSDLVQEGTLGLVKAVEKFDPERGFRFSTYSVFWIRQNITRAVLNHGRTIRLPVHVQDLLTKTRRTAYELAAELGRAASKKEVADRLGVTVDKLRWLYACQQNEPISLSVQHHTAAIRPDNKNEKRNIGDTVHCDVIVTPEDYTNFRAMQEDVDNFLRSLMPRDSVVLRMRYGSCALVLLPRDRVVLRMRYGLDNGGRGESVESVATHLGICKQRVRQIESRALKRLRLLSARGDAIAEAARAHVASGGGASSGGGSAASAAAAARRRQQRRRLGGVSSGGGGGGGACAHGSSVAATTAPYVMAVCAAVSSGGGGDSGIAFRATCCAASCISGGSAPAGCSAVADEHCGKLRRWQHIRSSLRGSSCGSGSAVA</sequence>
<evidence type="ECO:0000256" key="3">
    <source>
        <dbReference type="ARBA" id="ARBA00023082"/>
    </source>
</evidence>
<dbReference type="NCBIfam" id="TIGR02937">
    <property type="entry name" value="sigma70-ECF"/>
    <property type="match status" value="1"/>
</dbReference>
<feature type="signal peptide" evidence="7">
    <location>
        <begin position="1"/>
        <end position="21"/>
    </location>
</feature>
<dbReference type="EMBL" id="JAFCMP010000537">
    <property type="protein sequence ID" value="KAG5176393.1"/>
    <property type="molecule type" value="Genomic_DNA"/>
</dbReference>
<dbReference type="InterPro" id="IPR000943">
    <property type="entry name" value="RNA_pol_sigma70"/>
</dbReference>
<dbReference type="Gene3D" id="1.10.10.10">
    <property type="entry name" value="Winged helix-like DNA-binding domain superfamily/Winged helix DNA-binding domain"/>
    <property type="match status" value="2"/>
</dbReference>
<reference evidence="9" key="1">
    <citation type="submission" date="2021-02" db="EMBL/GenBank/DDBJ databases">
        <title>First Annotated Genome of the Yellow-green Alga Tribonema minus.</title>
        <authorList>
            <person name="Mahan K.M."/>
        </authorList>
    </citation>
    <scope>NUCLEOTIDE SEQUENCE</scope>
    <source>
        <strain evidence="9">UTEX B ZZ1240</strain>
    </source>
</reference>
<dbReference type="Pfam" id="PF04539">
    <property type="entry name" value="Sigma70_r3"/>
    <property type="match status" value="1"/>
</dbReference>
<feature type="region of interest" description="Disordered" evidence="6">
    <location>
        <begin position="403"/>
        <end position="442"/>
    </location>
</feature>
<feature type="compositionally biased region" description="Basic residues" evidence="6">
    <location>
        <begin position="421"/>
        <end position="430"/>
    </location>
</feature>
<evidence type="ECO:0000256" key="2">
    <source>
        <dbReference type="ARBA" id="ARBA00023015"/>
    </source>
</evidence>
<dbReference type="CDD" id="cd06171">
    <property type="entry name" value="Sigma70_r4"/>
    <property type="match status" value="1"/>
</dbReference>
<dbReference type="PANTHER" id="PTHR30603:SF47">
    <property type="entry name" value="RNA POLYMERASE SIGMA FACTOR SIGD, CHLOROPLASTIC"/>
    <property type="match status" value="1"/>
</dbReference>
<evidence type="ECO:0000313" key="9">
    <source>
        <dbReference type="EMBL" id="KAG5176393.1"/>
    </source>
</evidence>
<dbReference type="GO" id="GO:0006352">
    <property type="term" value="P:DNA-templated transcription initiation"/>
    <property type="evidence" value="ECO:0007669"/>
    <property type="project" value="InterPro"/>
</dbReference>
<dbReference type="Proteomes" id="UP000664859">
    <property type="component" value="Unassembled WGS sequence"/>
</dbReference>
<feature type="compositionally biased region" description="Gly residues" evidence="6">
    <location>
        <begin position="403"/>
        <end position="413"/>
    </location>
</feature>
<dbReference type="InterPro" id="IPR036388">
    <property type="entry name" value="WH-like_DNA-bd_sf"/>
</dbReference>
<evidence type="ECO:0000259" key="8">
    <source>
        <dbReference type="PROSITE" id="PS00715"/>
    </source>
</evidence>
<feature type="chain" id="PRO_5032424180" description="RNA polymerase sigma-70 domain-containing protein" evidence="7">
    <location>
        <begin position="22"/>
        <end position="529"/>
    </location>
</feature>
<dbReference type="PANTHER" id="PTHR30603">
    <property type="entry name" value="RNA POLYMERASE SIGMA FACTOR RPO"/>
    <property type="match status" value="1"/>
</dbReference>
<dbReference type="OrthoDB" id="206108at2759"/>
<dbReference type="PRINTS" id="PR00046">
    <property type="entry name" value="SIGMA70FCT"/>
</dbReference>
<dbReference type="GO" id="GO:0003677">
    <property type="term" value="F:DNA binding"/>
    <property type="evidence" value="ECO:0007669"/>
    <property type="project" value="UniProtKB-KW"/>
</dbReference>
<evidence type="ECO:0000256" key="1">
    <source>
        <dbReference type="ARBA" id="ARBA00007788"/>
    </source>
</evidence>
<keyword evidence="3" id="KW-0731">Sigma factor</keyword>
<evidence type="ECO:0000256" key="7">
    <source>
        <dbReference type="SAM" id="SignalP"/>
    </source>
</evidence>
<organism evidence="9 10">
    <name type="scientific">Tribonema minus</name>
    <dbReference type="NCBI Taxonomy" id="303371"/>
    <lineage>
        <taxon>Eukaryota</taxon>
        <taxon>Sar</taxon>
        <taxon>Stramenopiles</taxon>
        <taxon>Ochrophyta</taxon>
        <taxon>PX clade</taxon>
        <taxon>Xanthophyceae</taxon>
        <taxon>Tribonematales</taxon>
        <taxon>Tribonemataceae</taxon>
        <taxon>Tribonema</taxon>
    </lineage>
</organism>
<dbReference type="InterPro" id="IPR014284">
    <property type="entry name" value="RNA_pol_sigma-70_dom"/>
</dbReference>
<dbReference type="InterPro" id="IPR007624">
    <property type="entry name" value="RNA_pol_sigma70_r3"/>
</dbReference>
<dbReference type="Pfam" id="PF04542">
    <property type="entry name" value="Sigma70_r2"/>
    <property type="match status" value="1"/>
</dbReference>
<dbReference type="SUPFAM" id="SSF88659">
    <property type="entry name" value="Sigma3 and sigma4 domains of RNA polymerase sigma factors"/>
    <property type="match status" value="2"/>
</dbReference>
<evidence type="ECO:0000256" key="4">
    <source>
        <dbReference type="ARBA" id="ARBA00023125"/>
    </source>
</evidence>
<keyword evidence="10" id="KW-1185">Reference proteome</keyword>
<evidence type="ECO:0000256" key="6">
    <source>
        <dbReference type="SAM" id="MobiDB-lite"/>
    </source>
</evidence>
<name>A0A836C936_9STRA</name>
<keyword evidence="5" id="KW-0804">Transcription</keyword>
<dbReference type="InterPro" id="IPR013324">
    <property type="entry name" value="RNA_pol_sigma_r3/r4-like"/>
</dbReference>
<dbReference type="InterPro" id="IPR050239">
    <property type="entry name" value="Sigma-70_RNA_pol_init_factors"/>
</dbReference>
<dbReference type="SUPFAM" id="SSF88946">
    <property type="entry name" value="Sigma2 domain of RNA polymerase sigma factors"/>
    <property type="match status" value="1"/>
</dbReference>
<proteinExistence type="inferred from homology"/>
<dbReference type="PROSITE" id="PS00715">
    <property type="entry name" value="SIGMA70_1"/>
    <property type="match status" value="1"/>
</dbReference>
<accession>A0A836C936</accession>
<dbReference type="AlphaFoldDB" id="A0A836C936"/>
<evidence type="ECO:0000256" key="5">
    <source>
        <dbReference type="ARBA" id="ARBA00023163"/>
    </source>
</evidence>